<dbReference type="EMBL" id="RJLR01000027">
    <property type="protein sequence ID" value="RNM04214.1"/>
    <property type="molecule type" value="Genomic_DNA"/>
</dbReference>
<keyword evidence="1" id="KW-1277">Toxin-antitoxin system</keyword>
<protein>
    <submittedName>
        <fullName evidence="2">Type II toxin-antitoxin system RelE/ParE family toxin</fullName>
    </submittedName>
</protein>
<reference evidence="4 5" key="1">
    <citation type="submission" date="2018-11" db="EMBL/GenBank/DDBJ databases">
        <title>Characterization of surface water Dickeya isolates.</title>
        <authorList>
            <person name="Van Gijsegem F."/>
            <person name="Pedron J."/>
        </authorList>
    </citation>
    <scope>NUCLEOTIDE SEQUENCE [LARGE SCALE GENOMIC DNA]</scope>
    <source>
        <strain evidence="2 5">FVG1-MFV-O17</strain>
        <strain evidence="3 4">FVG10-MFV-A16</strain>
    </source>
</reference>
<dbReference type="EMBL" id="RJLS01000006">
    <property type="protein sequence ID" value="RNM25242.1"/>
    <property type="molecule type" value="Genomic_DNA"/>
</dbReference>
<sequence length="86" mass="10229">MVKVIWSRKALKQRLTIDKRYQNAISEKVTELENFPAVRLDIVPLRGKESMFRMRVGDYRIIFQIIKGEPVICEIKEVKRRTSTTY</sequence>
<organism evidence="2 5">
    <name type="scientific">Dickeya undicola</name>
    <dbReference type="NCBI Taxonomy" id="1577887"/>
    <lineage>
        <taxon>Bacteria</taxon>
        <taxon>Pseudomonadati</taxon>
        <taxon>Pseudomonadota</taxon>
        <taxon>Gammaproteobacteria</taxon>
        <taxon>Enterobacterales</taxon>
        <taxon>Pectobacteriaceae</taxon>
        <taxon>Dickeya</taxon>
    </lineage>
</organism>
<comment type="caution">
    <text evidence="2">The sequence shown here is derived from an EMBL/GenBank/DDBJ whole genome shotgun (WGS) entry which is preliminary data.</text>
</comment>
<dbReference type="RefSeq" id="WP_123250414.1">
    <property type="nucleotide sequence ID" value="NZ_JBPWOM010000014.1"/>
</dbReference>
<dbReference type="InterPro" id="IPR007712">
    <property type="entry name" value="RelE/ParE_toxin"/>
</dbReference>
<evidence type="ECO:0000313" key="3">
    <source>
        <dbReference type="EMBL" id="RNM25242.1"/>
    </source>
</evidence>
<dbReference type="Gene3D" id="3.30.2310.20">
    <property type="entry name" value="RelE-like"/>
    <property type="match status" value="1"/>
</dbReference>
<dbReference type="PANTHER" id="PTHR38813:SF1">
    <property type="entry name" value="TOXIN RELE1-RELATED"/>
    <property type="match status" value="1"/>
</dbReference>
<dbReference type="Pfam" id="PF05016">
    <property type="entry name" value="ParE_toxin"/>
    <property type="match status" value="1"/>
</dbReference>
<evidence type="ECO:0000256" key="1">
    <source>
        <dbReference type="ARBA" id="ARBA00022649"/>
    </source>
</evidence>
<gene>
    <name evidence="2" type="ORF">EF878_16400</name>
    <name evidence="3" type="ORF">EFS38_06940</name>
</gene>
<proteinExistence type="predicted"/>
<dbReference type="Proteomes" id="UP000271870">
    <property type="component" value="Unassembled WGS sequence"/>
</dbReference>
<dbReference type="OrthoDB" id="5570653at2"/>
<dbReference type="InterPro" id="IPR052747">
    <property type="entry name" value="TA_system_RelE_toxin"/>
</dbReference>
<name>A0A3N0FVL0_9GAMM</name>
<accession>A0A3N0FVL0</accession>
<evidence type="ECO:0000313" key="4">
    <source>
        <dbReference type="Proteomes" id="UP000271870"/>
    </source>
</evidence>
<dbReference type="Proteomes" id="UP000276061">
    <property type="component" value="Unassembled WGS sequence"/>
</dbReference>
<dbReference type="SUPFAM" id="SSF143011">
    <property type="entry name" value="RelE-like"/>
    <property type="match status" value="1"/>
</dbReference>
<dbReference type="AlphaFoldDB" id="A0A3N0FVL0"/>
<keyword evidence="4" id="KW-1185">Reference proteome</keyword>
<evidence type="ECO:0000313" key="2">
    <source>
        <dbReference type="EMBL" id="RNM04214.1"/>
    </source>
</evidence>
<dbReference type="InterPro" id="IPR035093">
    <property type="entry name" value="RelE/ParE_toxin_dom_sf"/>
</dbReference>
<evidence type="ECO:0000313" key="5">
    <source>
        <dbReference type="Proteomes" id="UP000276061"/>
    </source>
</evidence>
<dbReference type="PANTHER" id="PTHR38813">
    <property type="match status" value="1"/>
</dbReference>